<name>A0AAI8YF89_9PEZI</name>
<dbReference type="InterPro" id="IPR054464">
    <property type="entry name" value="ULD_fung"/>
</dbReference>
<feature type="region of interest" description="Disordered" evidence="1">
    <location>
        <begin position="379"/>
        <end position="401"/>
    </location>
</feature>
<organism evidence="3 4">
    <name type="scientific">Anthostomella pinea</name>
    <dbReference type="NCBI Taxonomy" id="933095"/>
    <lineage>
        <taxon>Eukaryota</taxon>
        <taxon>Fungi</taxon>
        <taxon>Dikarya</taxon>
        <taxon>Ascomycota</taxon>
        <taxon>Pezizomycotina</taxon>
        <taxon>Sordariomycetes</taxon>
        <taxon>Xylariomycetidae</taxon>
        <taxon>Xylariales</taxon>
        <taxon>Xylariaceae</taxon>
        <taxon>Anthostomella</taxon>
    </lineage>
</organism>
<evidence type="ECO:0000256" key="1">
    <source>
        <dbReference type="SAM" id="MobiDB-lite"/>
    </source>
</evidence>
<feature type="compositionally biased region" description="Polar residues" evidence="1">
    <location>
        <begin position="386"/>
        <end position="401"/>
    </location>
</feature>
<feature type="domain" description="Ubiquitin-like" evidence="2">
    <location>
        <begin position="259"/>
        <end position="287"/>
    </location>
</feature>
<dbReference type="EMBL" id="CAUWAG010000007">
    <property type="protein sequence ID" value="CAJ2505113.1"/>
    <property type="molecule type" value="Genomic_DNA"/>
</dbReference>
<dbReference type="AlphaFoldDB" id="A0AAI8YF89"/>
<dbReference type="Pfam" id="PF22893">
    <property type="entry name" value="ULD_2"/>
    <property type="match status" value="1"/>
</dbReference>
<evidence type="ECO:0000313" key="3">
    <source>
        <dbReference type="EMBL" id="CAJ2505113.1"/>
    </source>
</evidence>
<proteinExistence type="predicted"/>
<evidence type="ECO:0000313" key="4">
    <source>
        <dbReference type="Proteomes" id="UP001295740"/>
    </source>
</evidence>
<comment type="caution">
    <text evidence="3">The sequence shown here is derived from an EMBL/GenBank/DDBJ whole genome shotgun (WGS) entry which is preliminary data.</text>
</comment>
<keyword evidence="4" id="KW-1185">Reference proteome</keyword>
<sequence length="401" mass="44542">MSFGYSVGDFLGGANLTYRLIRALSDSRGASAEYQEAVTELRATEQAFMQAGNLARSNMFTQDVMNGIACIVLSSVEIIESFFEHTRALQSRLGQGRRSINSSWSKIGWQLFGRDELLVLKRQLHERLTSVNTLIAAASYQINTPSNTGADGHESDQIGPSYSAPGPSERQKGRPLTPEVTPVIDLERAASTNEVEVKSREDLEQELRSKINAENAAATAAAQATAVDTDIKENMMIIKQMMTALNEKEVRKELDATKAKAPLRFKDAVGRKYSFPWHICHVWKDTREHKASSPFKDGVPSGLNQYIEPSAQPSQFQTQQRSLPQGTDLPAFWKLDQFEPNWRSKYSALIAQNGLTDGFIRENQEGIMKFLLEWNAVAEPRDDQSDTTGSHTYANSDASGV</sequence>
<dbReference type="PANTHER" id="PTHR38886:SF1">
    <property type="entry name" value="NACHT-NTPASE AND P-LOOP NTPASES N-TERMINAL DOMAIN-CONTAINING PROTEIN"/>
    <property type="match status" value="1"/>
</dbReference>
<evidence type="ECO:0000259" key="2">
    <source>
        <dbReference type="Pfam" id="PF22893"/>
    </source>
</evidence>
<feature type="region of interest" description="Disordered" evidence="1">
    <location>
        <begin position="146"/>
        <end position="182"/>
    </location>
</feature>
<reference evidence="3" key="1">
    <citation type="submission" date="2023-10" db="EMBL/GenBank/DDBJ databases">
        <authorList>
            <person name="Hackl T."/>
        </authorList>
    </citation>
    <scope>NUCLEOTIDE SEQUENCE</scope>
</reference>
<dbReference type="Proteomes" id="UP001295740">
    <property type="component" value="Unassembled WGS sequence"/>
</dbReference>
<dbReference type="PANTHER" id="PTHR38886">
    <property type="entry name" value="SESA DOMAIN-CONTAINING PROTEIN"/>
    <property type="match status" value="1"/>
</dbReference>
<accession>A0AAI8YF89</accession>
<gene>
    <name evidence="3" type="ORF">KHLLAP_LOCUS5581</name>
</gene>
<protein>
    <submittedName>
        <fullName evidence="3">Uu.00g125070.m01.CDS01</fullName>
    </submittedName>
</protein>